<evidence type="ECO:0000256" key="6">
    <source>
        <dbReference type="SAM" id="MobiDB-lite"/>
    </source>
</evidence>
<evidence type="ECO:0000313" key="9">
    <source>
        <dbReference type="Proteomes" id="UP001388673"/>
    </source>
</evidence>
<reference evidence="8 9" key="1">
    <citation type="journal article" date="2024" name="bioRxiv">
        <title>Comparative genomics of Cryptococcus and Kwoniella reveals pathogenesis evolution and contrasting karyotype dynamics via intercentromeric recombination or chromosome fusion.</title>
        <authorList>
            <person name="Coelho M.A."/>
            <person name="David-Palma M."/>
            <person name="Shea T."/>
            <person name="Bowers K."/>
            <person name="McGinley-Smith S."/>
            <person name="Mohammad A.W."/>
            <person name="Gnirke A."/>
            <person name="Yurkov A.M."/>
            <person name="Nowrousian M."/>
            <person name="Sun S."/>
            <person name="Cuomo C.A."/>
            <person name="Heitman J."/>
        </authorList>
    </citation>
    <scope>NUCLEOTIDE SEQUENCE [LARGE SCALE GENOMIC DNA]</scope>
    <source>
        <strain evidence="8 9">CBS 13917</strain>
    </source>
</reference>
<evidence type="ECO:0000313" key="8">
    <source>
        <dbReference type="EMBL" id="KAK8853160.1"/>
    </source>
</evidence>
<gene>
    <name evidence="8" type="ORF">IAR55_003861</name>
</gene>
<name>A0AAW0YXU5_9TREE</name>
<dbReference type="GO" id="GO:0070072">
    <property type="term" value="P:vacuolar proton-transporting V-type ATPase complex assembly"/>
    <property type="evidence" value="ECO:0007669"/>
    <property type="project" value="InterPro"/>
</dbReference>
<dbReference type="KEGG" id="kne:92181119"/>
<dbReference type="PANTHER" id="PTHR31394:SF1">
    <property type="entry name" value="TRANSMEMBRANE PROTEIN 199"/>
    <property type="match status" value="1"/>
</dbReference>
<feature type="region of interest" description="Disordered" evidence="6">
    <location>
        <begin position="36"/>
        <end position="60"/>
    </location>
</feature>
<feature type="compositionally biased region" description="Basic and acidic residues" evidence="6">
    <location>
        <begin position="237"/>
        <end position="265"/>
    </location>
</feature>
<dbReference type="RefSeq" id="XP_066802346.1">
    <property type="nucleotide sequence ID" value="XM_066946967.1"/>
</dbReference>
<evidence type="ECO:0000256" key="7">
    <source>
        <dbReference type="SAM" id="Phobius"/>
    </source>
</evidence>
<dbReference type="InterPro" id="IPR021013">
    <property type="entry name" value="ATPase_Vma12"/>
</dbReference>
<comment type="subcellular location">
    <subcellularLocation>
        <location evidence="1">Endoplasmic reticulum membrane</location>
        <topology evidence="1">Multi-pass membrane protein</topology>
    </subcellularLocation>
</comment>
<keyword evidence="9" id="KW-1185">Reference proteome</keyword>
<evidence type="ECO:0008006" key="10">
    <source>
        <dbReference type="Google" id="ProtNLM"/>
    </source>
</evidence>
<protein>
    <recommendedName>
        <fullName evidence="10">Endoplasmic reticulum-based factor for assembly of V-ATPase</fullName>
    </recommendedName>
</protein>
<dbReference type="AlphaFoldDB" id="A0AAW0YXU5"/>
<sequence>MATLLTLPPHLIETIADLLATDVDLPDDLRTELSEAISRRSPPVRDEKIDSSAEGGSEEIGDEMIEIPLSDGTTEMVESSDAPPLTIDHDLLQSLSRWATSDAGISSLENTHLNPSRYVAVALLAGTEVYIPPAELERIRVAEDPEKPNPFLPAYLSAQPASFGTEYRNLLRTLSTTVNILFSIFGSAAAVYVASVSGAGYTRETAILLAILTGVVVGIADGVLVWIFTGRVKESRKEREKRGREMMRGSGAVDERENNDEKVIDGAEQDASLSVNEKEGSETTARQKQVRLRRRGLEKTT</sequence>
<feature type="transmembrane region" description="Helical" evidence="7">
    <location>
        <begin position="207"/>
        <end position="229"/>
    </location>
</feature>
<comment type="caution">
    <text evidence="8">The sequence shown here is derived from an EMBL/GenBank/DDBJ whole genome shotgun (WGS) entry which is preliminary data.</text>
</comment>
<accession>A0AAW0YXU5</accession>
<feature type="region of interest" description="Disordered" evidence="6">
    <location>
        <begin position="237"/>
        <end position="301"/>
    </location>
</feature>
<feature type="transmembrane region" description="Helical" evidence="7">
    <location>
        <begin position="178"/>
        <end position="201"/>
    </location>
</feature>
<dbReference type="Pfam" id="PF11712">
    <property type="entry name" value="Vma12"/>
    <property type="match status" value="1"/>
</dbReference>
<dbReference type="Proteomes" id="UP001388673">
    <property type="component" value="Unassembled WGS sequence"/>
</dbReference>
<dbReference type="GO" id="GO:0005789">
    <property type="term" value="C:endoplasmic reticulum membrane"/>
    <property type="evidence" value="ECO:0007669"/>
    <property type="project" value="UniProtKB-SubCell"/>
</dbReference>
<evidence type="ECO:0000256" key="4">
    <source>
        <dbReference type="ARBA" id="ARBA00022989"/>
    </source>
</evidence>
<dbReference type="GeneID" id="92181119"/>
<evidence type="ECO:0000256" key="3">
    <source>
        <dbReference type="ARBA" id="ARBA00022824"/>
    </source>
</evidence>
<evidence type="ECO:0000256" key="2">
    <source>
        <dbReference type="ARBA" id="ARBA00022692"/>
    </source>
</evidence>
<keyword evidence="3" id="KW-0256">Endoplasmic reticulum</keyword>
<organism evidence="8 9">
    <name type="scientific">Kwoniella newhampshirensis</name>
    <dbReference type="NCBI Taxonomy" id="1651941"/>
    <lineage>
        <taxon>Eukaryota</taxon>
        <taxon>Fungi</taxon>
        <taxon>Dikarya</taxon>
        <taxon>Basidiomycota</taxon>
        <taxon>Agaricomycotina</taxon>
        <taxon>Tremellomycetes</taxon>
        <taxon>Tremellales</taxon>
        <taxon>Cryptococcaceae</taxon>
        <taxon>Kwoniella</taxon>
    </lineage>
</organism>
<keyword evidence="5 7" id="KW-0472">Membrane</keyword>
<keyword evidence="4 7" id="KW-1133">Transmembrane helix</keyword>
<proteinExistence type="predicted"/>
<dbReference type="PANTHER" id="PTHR31394">
    <property type="entry name" value="TRANSMEMBRANE PROTEIN 199"/>
    <property type="match status" value="1"/>
</dbReference>
<evidence type="ECO:0000256" key="1">
    <source>
        <dbReference type="ARBA" id="ARBA00004477"/>
    </source>
</evidence>
<dbReference type="EMBL" id="JBCAWK010000007">
    <property type="protein sequence ID" value="KAK8853160.1"/>
    <property type="molecule type" value="Genomic_DNA"/>
</dbReference>
<keyword evidence="2 7" id="KW-0812">Transmembrane</keyword>
<evidence type="ECO:0000256" key="5">
    <source>
        <dbReference type="ARBA" id="ARBA00023136"/>
    </source>
</evidence>